<keyword evidence="1" id="KW-1133">Transmembrane helix</keyword>
<evidence type="ECO:0000313" key="3">
    <source>
        <dbReference type="Proteomes" id="UP000419144"/>
    </source>
</evidence>
<keyword evidence="1" id="KW-0812">Transmembrane</keyword>
<protein>
    <submittedName>
        <fullName evidence="2">Uncharacterized protein</fullName>
    </submittedName>
</protein>
<name>A0A640KN31_LEITA</name>
<gene>
    <name evidence="2" type="ORF">LtaPh_3111500</name>
</gene>
<accession>A0A640KN31</accession>
<sequence length="85" mass="10004">MNHSTDAHALLNTCEEVEAQGDGTDIYNTEEYQRKSKLSHDYEEERRCITEMRRWRQRTTLITMVTTLTAMGIAAYALRRHLQRS</sequence>
<dbReference type="VEuPathDB" id="TriTrypDB:LtaPh_3111500"/>
<dbReference type="AlphaFoldDB" id="A0A640KN31"/>
<evidence type="ECO:0000256" key="1">
    <source>
        <dbReference type="SAM" id="Phobius"/>
    </source>
</evidence>
<dbReference type="OrthoDB" id="260091at2759"/>
<dbReference type="Proteomes" id="UP000419144">
    <property type="component" value="Unassembled WGS sequence"/>
</dbReference>
<comment type="caution">
    <text evidence="2">The sequence shown here is derived from an EMBL/GenBank/DDBJ whole genome shotgun (WGS) entry which is preliminary data.</text>
</comment>
<keyword evidence="3" id="KW-1185">Reference proteome</keyword>
<keyword evidence="1" id="KW-0472">Membrane</keyword>
<proteinExistence type="predicted"/>
<evidence type="ECO:0000313" key="2">
    <source>
        <dbReference type="EMBL" id="GET91116.1"/>
    </source>
</evidence>
<reference evidence="2" key="1">
    <citation type="submission" date="2019-11" db="EMBL/GenBank/DDBJ databases">
        <title>Leishmania tarentolae CDS.</title>
        <authorList>
            <person name="Goto Y."/>
            <person name="Yamagishi J."/>
        </authorList>
    </citation>
    <scope>NUCLEOTIDE SEQUENCE [LARGE SCALE GENOMIC DNA]</scope>
    <source>
        <strain evidence="2">Parrot Tar II</strain>
    </source>
</reference>
<organism evidence="2 3">
    <name type="scientific">Leishmania tarentolae</name>
    <name type="common">Sauroleishmania tarentolae</name>
    <dbReference type="NCBI Taxonomy" id="5689"/>
    <lineage>
        <taxon>Eukaryota</taxon>
        <taxon>Discoba</taxon>
        <taxon>Euglenozoa</taxon>
        <taxon>Kinetoplastea</taxon>
        <taxon>Metakinetoplastina</taxon>
        <taxon>Trypanosomatida</taxon>
        <taxon>Trypanosomatidae</taxon>
        <taxon>Leishmaniinae</taxon>
        <taxon>Leishmania</taxon>
        <taxon>lizard Leishmania</taxon>
    </lineage>
</organism>
<dbReference type="EMBL" id="BLBS01000046">
    <property type="protein sequence ID" value="GET91116.1"/>
    <property type="molecule type" value="Genomic_DNA"/>
</dbReference>
<feature type="transmembrane region" description="Helical" evidence="1">
    <location>
        <begin position="61"/>
        <end position="78"/>
    </location>
</feature>